<dbReference type="EMBL" id="RKHQ01000001">
    <property type="protein sequence ID" value="ROR97699.1"/>
    <property type="molecule type" value="Genomic_DNA"/>
</dbReference>
<evidence type="ECO:0000313" key="6">
    <source>
        <dbReference type="Proteomes" id="UP000275356"/>
    </source>
</evidence>
<dbReference type="InterPro" id="IPR036388">
    <property type="entry name" value="WH-like_DNA-bd_sf"/>
</dbReference>
<sequence length="129" mass="14474">MTQPVWDPLVRDCPSRRLLDRIGDRWTVLVVGVLADGRLRFSEIQHAVDGVSQKMLTQTLRALERDGLVARTVFPQVPPRVEYELTDVGRSLLGPLRALTDWATEHMSGVLDARGSYDEAQARDELAAH</sequence>
<keyword evidence="6" id="KW-1185">Reference proteome</keyword>
<dbReference type="RefSeq" id="WP_123739705.1">
    <property type="nucleotide sequence ID" value="NZ_CALFQU010000018.1"/>
</dbReference>
<dbReference type="Proteomes" id="UP000275356">
    <property type="component" value="Unassembled WGS sequence"/>
</dbReference>
<dbReference type="PANTHER" id="PTHR33204">
    <property type="entry name" value="TRANSCRIPTIONAL REGULATOR, MARR FAMILY"/>
    <property type="match status" value="1"/>
</dbReference>
<keyword evidence="1" id="KW-0805">Transcription regulation</keyword>
<keyword evidence="3" id="KW-0804">Transcription</keyword>
<evidence type="ECO:0000313" key="5">
    <source>
        <dbReference type="EMBL" id="ROR97699.1"/>
    </source>
</evidence>
<organism evidence="5 6">
    <name type="scientific">Salana multivorans</name>
    <dbReference type="NCBI Taxonomy" id="120377"/>
    <lineage>
        <taxon>Bacteria</taxon>
        <taxon>Bacillati</taxon>
        <taxon>Actinomycetota</taxon>
        <taxon>Actinomycetes</taxon>
        <taxon>Micrococcales</taxon>
        <taxon>Beutenbergiaceae</taxon>
        <taxon>Salana</taxon>
    </lineage>
</organism>
<dbReference type="Pfam" id="PF01638">
    <property type="entry name" value="HxlR"/>
    <property type="match status" value="1"/>
</dbReference>
<name>A0A3N2DD38_9MICO</name>
<dbReference type="OrthoDB" id="370168at2"/>
<evidence type="ECO:0000256" key="3">
    <source>
        <dbReference type="ARBA" id="ARBA00023163"/>
    </source>
</evidence>
<dbReference type="InterPro" id="IPR036390">
    <property type="entry name" value="WH_DNA-bd_sf"/>
</dbReference>
<comment type="caution">
    <text evidence="5">The sequence shown here is derived from an EMBL/GenBank/DDBJ whole genome shotgun (WGS) entry which is preliminary data.</text>
</comment>
<dbReference type="SUPFAM" id="SSF46785">
    <property type="entry name" value="Winged helix' DNA-binding domain"/>
    <property type="match status" value="1"/>
</dbReference>
<dbReference type="InterPro" id="IPR002577">
    <property type="entry name" value="HTH_HxlR"/>
</dbReference>
<proteinExistence type="predicted"/>
<evidence type="ECO:0000256" key="2">
    <source>
        <dbReference type="ARBA" id="ARBA00023125"/>
    </source>
</evidence>
<dbReference type="AlphaFoldDB" id="A0A3N2DD38"/>
<gene>
    <name evidence="5" type="ORF">EDD28_2304</name>
</gene>
<protein>
    <submittedName>
        <fullName evidence="5">HxlR family transcriptional regulator</fullName>
    </submittedName>
</protein>
<reference evidence="5 6" key="1">
    <citation type="submission" date="2018-11" db="EMBL/GenBank/DDBJ databases">
        <title>Sequencing the genomes of 1000 actinobacteria strains.</title>
        <authorList>
            <person name="Klenk H.-P."/>
        </authorList>
    </citation>
    <scope>NUCLEOTIDE SEQUENCE [LARGE SCALE GENOMIC DNA]</scope>
    <source>
        <strain evidence="5 6">DSM 13521</strain>
    </source>
</reference>
<dbReference type="PROSITE" id="PS51118">
    <property type="entry name" value="HTH_HXLR"/>
    <property type="match status" value="1"/>
</dbReference>
<keyword evidence="2" id="KW-0238">DNA-binding</keyword>
<dbReference type="InterPro" id="IPR011991">
    <property type="entry name" value="ArsR-like_HTH"/>
</dbReference>
<evidence type="ECO:0000259" key="4">
    <source>
        <dbReference type="PROSITE" id="PS51118"/>
    </source>
</evidence>
<accession>A0A3N2DD38</accession>
<dbReference type="PANTHER" id="PTHR33204:SF39">
    <property type="entry name" value="TRANSCRIPTIONAL REGULATORY PROTEIN"/>
    <property type="match status" value="1"/>
</dbReference>
<dbReference type="Gene3D" id="1.10.10.10">
    <property type="entry name" value="Winged helix-like DNA-binding domain superfamily/Winged helix DNA-binding domain"/>
    <property type="match status" value="1"/>
</dbReference>
<evidence type="ECO:0000256" key="1">
    <source>
        <dbReference type="ARBA" id="ARBA00023015"/>
    </source>
</evidence>
<feature type="domain" description="HTH hxlR-type" evidence="4">
    <location>
        <begin position="13"/>
        <end position="111"/>
    </location>
</feature>
<dbReference type="CDD" id="cd00090">
    <property type="entry name" value="HTH_ARSR"/>
    <property type="match status" value="1"/>
</dbReference>
<dbReference type="GO" id="GO:0003677">
    <property type="term" value="F:DNA binding"/>
    <property type="evidence" value="ECO:0007669"/>
    <property type="project" value="UniProtKB-KW"/>
</dbReference>